<dbReference type="OMA" id="PGMTGHN"/>
<dbReference type="GeneID" id="19906522"/>
<name>R7Z7M1_CONA1</name>
<accession>R7Z7M1</accession>
<sequence>MKLAAVLINFSVASFAAQALAVQYEQYILAPSSRTLHPISVYNVDGSVVGAESLVGDDLGSATFQGISAVTFDYGKEIGGVVSLTIGEVDDDQYIGITFAESSLWISGIGSDGGSFSQFDSPLWFRPSGPGVYTVPREYERGGFRYLSLIKNSTETLEVTQVTTHFTPMPHYSEDALRNYTGFFHSDDELVNRIWYAGAYTNQLCTISPVYGNSLPWLLIGNSDEISAYWFSNTTISNGTSVLVDGARRDRLVWAGDMAIAVPGIVVSTNDLISVRNSLDSLFALQNGTTGQLPYAGVGFFPDSYSETYHLYTLIGVANYYLYANDIEYLSNIWSQWKTAMDYSISQIDDSGLMNVTLSADWLRFGMGAHNIEANSILYHTLQQGLILSRALNDSGVTELYTEVAETLKSSANALLWNETAGFYNDNETSSLHPQDGNSWAVVANLTDSPEKVARISANLQRRWGPYGAPAPEAGTAVSPFISGFELQTHFAAGNATRALELMRLQWGYMLDGPYMTNSSFIEGYEFSGALHYAPYPNDVRISHAHGWSTGPTSTLTFNVAGIVLEGPGGATWQIKPQLGDLQSVHAGFSTGLGLFENRYEKQDNGTFKMVFETPKSTKGRLSIEHSECAGTMVLRDLGGACDDTVVDVDSNPGGRVEFANVVGGRWEIDFKCSS</sequence>
<evidence type="ECO:0000256" key="1">
    <source>
        <dbReference type="SAM" id="SignalP"/>
    </source>
</evidence>
<dbReference type="InterPro" id="IPR008928">
    <property type="entry name" value="6-hairpin_glycosidase_sf"/>
</dbReference>
<feature type="chain" id="PRO_5004461477" description="Alpha-L-rhamnosidase six-hairpin glycosidase domain-containing protein" evidence="1">
    <location>
        <begin position="22"/>
        <end position="675"/>
    </location>
</feature>
<dbReference type="GO" id="GO:0005975">
    <property type="term" value="P:carbohydrate metabolic process"/>
    <property type="evidence" value="ECO:0007669"/>
    <property type="project" value="InterPro"/>
</dbReference>
<dbReference type="Gene3D" id="2.60.420.10">
    <property type="entry name" value="Maltose phosphorylase, domain 3"/>
    <property type="match status" value="1"/>
</dbReference>
<keyword evidence="1" id="KW-0732">Signal</keyword>
<protein>
    <recommendedName>
        <fullName evidence="2">Alpha-L-rhamnosidase six-hairpin glycosidase domain-containing protein</fullName>
    </recommendedName>
</protein>
<dbReference type="Pfam" id="PF17389">
    <property type="entry name" value="Bac_rhamnosid6H"/>
    <property type="match status" value="1"/>
</dbReference>
<dbReference type="RefSeq" id="XP_007785263.1">
    <property type="nucleotide sequence ID" value="XM_007787073.1"/>
</dbReference>
<dbReference type="eggNOG" id="ENOG502QWE4">
    <property type="taxonomic scope" value="Eukaryota"/>
</dbReference>
<dbReference type="Proteomes" id="UP000016924">
    <property type="component" value="Unassembled WGS sequence"/>
</dbReference>
<proteinExistence type="predicted"/>
<dbReference type="PANTHER" id="PTHR34987:SF6">
    <property type="entry name" value="ALPHA-L-RHAMNOSIDASE SIX-HAIRPIN GLYCOSIDASE DOMAIN-CONTAINING PROTEIN"/>
    <property type="match status" value="1"/>
</dbReference>
<dbReference type="Gene3D" id="1.50.10.10">
    <property type="match status" value="1"/>
</dbReference>
<feature type="domain" description="Alpha-L-rhamnosidase six-hairpin glycosidase" evidence="2">
    <location>
        <begin position="233"/>
        <end position="468"/>
    </location>
</feature>
<keyword evidence="4" id="KW-1185">Reference proteome</keyword>
<dbReference type="EMBL" id="JH767644">
    <property type="protein sequence ID" value="EON69946.1"/>
    <property type="molecule type" value="Genomic_DNA"/>
</dbReference>
<evidence type="ECO:0000259" key="2">
    <source>
        <dbReference type="Pfam" id="PF17389"/>
    </source>
</evidence>
<dbReference type="PANTHER" id="PTHR34987">
    <property type="entry name" value="C, PUTATIVE (AFU_ORTHOLOGUE AFUA_3G02880)-RELATED"/>
    <property type="match status" value="1"/>
</dbReference>
<dbReference type="STRING" id="1168221.R7Z7M1"/>
<reference evidence="4" key="1">
    <citation type="submission" date="2012-06" db="EMBL/GenBank/DDBJ databases">
        <title>The genome sequence of Coniosporium apollinis CBS 100218.</title>
        <authorList>
            <consortium name="The Broad Institute Genome Sequencing Platform"/>
            <person name="Cuomo C."/>
            <person name="Gorbushina A."/>
            <person name="Noack S."/>
            <person name="Walker B."/>
            <person name="Young S.K."/>
            <person name="Zeng Q."/>
            <person name="Gargeya S."/>
            <person name="Fitzgerald M."/>
            <person name="Haas B."/>
            <person name="Abouelleil A."/>
            <person name="Alvarado L."/>
            <person name="Arachchi H.M."/>
            <person name="Berlin A.M."/>
            <person name="Chapman S.B."/>
            <person name="Goldberg J."/>
            <person name="Griggs A."/>
            <person name="Gujja S."/>
            <person name="Hansen M."/>
            <person name="Howarth C."/>
            <person name="Imamovic A."/>
            <person name="Larimer J."/>
            <person name="McCowan C."/>
            <person name="Montmayeur A."/>
            <person name="Murphy C."/>
            <person name="Neiman D."/>
            <person name="Pearson M."/>
            <person name="Priest M."/>
            <person name="Roberts A."/>
            <person name="Saif S."/>
            <person name="Shea T."/>
            <person name="Sisk P."/>
            <person name="Sykes S."/>
            <person name="Wortman J."/>
            <person name="Nusbaum C."/>
            <person name="Birren B."/>
        </authorList>
    </citation>
    <scope>NUCLEOTIDE SEQUENCE [LARGE SCALE GENOMIC DNA]</scope>
    <source>
        <strain evidence="4">CBS 100218</strain>
    </source>
</reference>
<dbReference type="GO" id="GO:0003824">
    <property type="term" value="F:catalytic activity"/>
    <property type="evidence" value="ECO:0007669"/>
    <property type="project" value="UniProtKB-ARBA"/>
</dbReference>
<feature type="signal peptide" evidence="1">
    <location>
        <begin position="1"/>
        <end position="21"/>
    </location>
</feature>
<evidence type="ECO:0000313" key="4">
    <source>
        <dbReference type="Proteomes" id="UP000016924"/>
    </source>
</evidence>
<gene>
    <name evidence="3" type="ORF">W97_09211</name>
</gene>
<dbReference type="AlphaFoldDB" id="R7Z7M1"/>
<evidence type="ECO:0000313" key="3">
    <source>
        <dbReference type="EMBL" id="EON69946.1"/>
    </source>
</evidence>
<dbReference type="InterPro" id="IPR012341">
    <property type="entry name" value="6hp_glycosidase-like_sf"/>
</dbReference>
<dbReference type="InterPro" id="IPR035396">
    <property type="entry name" value="Bac_rhamnosid6H"/>
</dbReference>
<organism evidence="3 4">
    <name type="scientific">Coniosporium apollinis (strain CBS 100218)</name>
    <name type="common">Rock-inhabiting black yeast</name>
    <dbReference type="NCBI Taxonomy" id="1168221"/>
    <lineage>
        <taxon>Eukaryota</taxon>
        <taxon>Fungi</taxon>
        <taxon>Dikarya</taxon>
        <taxon>Ascomycota</taxon>
        <taxon>Pezizomycotina</taxon>
        <taxon>Dothideomycetes</taxon>
        <taxon>Dothideomycetes incertae sedis</taxon>
        <taxon>Coniosporium</taxon>
    </lineage>
</organism>
<dbReference type="OrthoDB" id="10036721at2759"/>
<dbReference type="HOGENOM" id="CLU_007933_3_0_1"/>
<dbReference type="SUPFAM" id="SSF48208">
    <property type="entry name" value="Six-hairpin glycosidases"/>
    <property type="match status" value="1"/>
</dbReference>